<dbReference type="InterPro" id="IPR036812">
    <property type="entry name" value="NAD(P)_OxRdtase_dom_sf"/>
</dbReference>
<protein>
    <submittedName>
        <fullName evidence="3">Aldo/keto reductase</fullName>
    </submittedName>
</protein>
<evidence type="ECO:0000313" key="3">
    <source>
        <dbReference type="EMBL" id="GAA1741742.1"/>
    </source>
</evidence>
<reference evidence="3 4" key="1">
    <citation type="journal article" date="2019" name="Int. J. Syst. Evol. Microbiol.">
        <title>The Global Catalogue of Microorganisms (GCM) 10K type strain sequencing project: providing services to taxonomists for standard genome sequencing and annotation.</title>
        <authorList>
            <consortium name="The Broad Institute Genomics Platform"/>
            <consortium name="The Broad Institute Genome Sequencing Center for Infectious Disease"/>
            <person name="Wu L."/>
            <person name="Ma J."/>
        </authorList>
    </citation>
    <scope>NUCLEOTIDE SEQUENCE [LARGE SCALE GENOMIC DNA]</scope>
    <source>
        <strain evidence="3 4">JCM 15589</strain>
    </source>
</reference>
<keyword evidence="1" id="KW-0560">Oxidoreductase</keyword>
<dbReference type="InterPro" id="IPR023210">
    <property type="entry name" value="NADP_OxRdtase_dom"/>
</dbReference>
<dbReference type="Proteomes" id="UP001501138">
    <property type="component" value="Unassembled WGS sequence"/>
</dbReference>
<sequence length="343" mass="37064">MEYSVLGRSGMRVSRICLGTATFGVAPDPREAERIVDAALDLGVNFVDTADVYGNMPVFDRAGAPPAAEREPAEQILGRALRGRRDEVVIATKSNGITGLGVNDRGLSRRHVIRQVEESLRRLETDWIDLYYAHDPDPDTPLEETLAVYDDLNRQGKIRAVGLSNHPAWRVTHALWVADERRLASAPVAAEVKYNLVDRAVERELAAAAEQFGVSIVPYAPLHGGLLADLAVLDRETSGDQRFGAPGFPPAEIALAHEVDRLSREWGLEMQQVALAWLLSRPAVASAIVGPESVDELRADASAAEVELSAEQLDALTVLAVEPPAFHHAGDGPRQPSSASVDA</sequence>
<dbReference type="Pfam" id="PF00248">
    <property type="entry name" value="Aldo_ket_red"/>
    <property type="match status" value="1"/>
</dbReference>
<dbReference type="Gene3D" id="3.20.20.100">
    <property type="entry name" value="NADP-dependent oxidoreductase domain"/>
    <property type="match status" value="1"/>
</dbReference>
<dbReference type="PANTHER" id="PTHR43364:SF4">
    <property type="entry name" value="NAD(P)-LINKED OXIDOREDUCTASE SUPERFAMILY PROTEIN"/>
    <property type="match status" value="1"/>
</dbReference>
<feature type="domain" description="NADP-dependent oxidoreductase" evidence="2">
    <location>
        <begin position="15"/>
        <end position="317"/>
    </location>
</feature>
<keyword evidence="4" id="KW-1185">Reference proteome</keyword>
<gene>
    <name evidence="3" type="ORF">GCM10009809_41540</name>
</gene>
<accession>A0ABN2JYS7</accession>
<evidence type="ECO:0000313" key="4">
    <source>
        <dbReference type="Proteomes" id="UP001501138"/>
    </source>
</evidence>
<dbReference type="RefSeq" id="WP_344250866.1">
    <property type="nucleotide sequence ID" value="NZ_BAAAPM010000011.1"/>
</dbReference>
<dbReference type="EMBL" id="BAAAPM010000011">
    <property type="protein sequence ID" value="GAA1741742.1"/>
    <property type="molecule type" value="Genomic_DNA"/>
</dbReference>
<name>A0ABN2JYS7_9MICO</name>
<dbReference type="InterPro" id="IPR050523">
    <property type="entry name" value="AKR_Detox_Biosynth"/>
</dbReference>
<dbReference type="SUPFAM" id="SSF51430">
    <property type="entry name" value="NAD(P)-linked oxidoreductase"/>
    <property type="match status" value="1"/>
</dbReference>
<comment type="caution">
    <text evidence="3">The sequence shown here is derived from an EMBL/GenBank/DDBJ whole genome shotgun (WGS) entry which is preliminary data.</text>
</comment>
<dbReference type="PANTHER" id="PTHR43364">
    <property type="entry name" value="NADH-SPECIFIC METHYLGLYOXAL REDUCTASE-RELATED"/>
    <property type="match status" value="1"/>
</dbReference>
<evidence type="ECO:0000256" key="1">
    <source>
        <dbReference type="ARBA" id="ARBA00023002"/>
    </source>
</evidence>
<evidence type="ECO:0000259" key="2">
    <source>
        <dbReference type="Pfam" id="PF00248"/>
    </source>
</evidence>
<organism evidence="3 4">
    <name type="scientific">Isoptericola hypogeus</name>
    <dbReference type="NCBI Taxonomy" id="300179"/>
    <lineage>
        <taxon>Bacteria</taxon>
        <taxon>Bacillati</taxon>
        <taxon>Actinomycetota</taxon>
        <taxon>Actinomycetes</taxon>
        <taxon>Micrococcales</taxon>
        <taxon>Promicromonosporaceae</taxon>
        <taxon>Isoptericola</taxon>
    </lineage>
</organism>
<proteinExistence type="predicted"/>